<feature type="domain" description="RNA polymerase sigma-70" evidence="9">
    <location>
        <begin position="80"/>
        <end position="93"/>
    </location>
</feature>
<dbReference type="InterPro" id="IPR000943">
    <property type="entry name" value="RNA_pol_sigma70"/>
</dbReference>
<feature type="short sequence motif" description="Interaction with polymerase core subunit RpoC" evidence="7">
    <location>
        <begin position="80"/>
        <end position="83"/>
    </location>
</feature>
<dbReference type="PANTHER" id="PTHR30376:SF3">
    <property type="entry name" value="RNA POLYMERASE SIGMA FACTOR RPOH"/>
    <property type="match status" value="1"/>
</dbReference>
<feature type="domain" description="RNA polymerase sigma-70" evidence="10">
    <location>
        <begin position="254"/>
        <end position="280"/>
    </location>
</feature>
<dbReference type="Gene3D" id="1.20.120.1810">
    <property type="match status" value="1"/>
</dbReference>
<dbReference type="NCBIfam" id="TIGR02937">
    <property type="entry name" value="sigma70-ECF"/>
    <property type="match status" value="1"/>
</dbReference>
<keyword evidence="3 7" id="KW-0346">Stress response</keyword>
<evidence type="ECO:0000313" key="12">
    <source>
        <dbReference type="Proteomes" id="UP000005744"/>
    </source>
</evidence>
<dbReference type="Gene3D" id="1.10.10.10">
    <property type="entry name" value="Winged helix-like DNA-binding domain superfamily/Winged helix DNA-binding domain"/>
    <property type="match status" value="1"/>
</dbReference>
<dbReference type="GO" id="GO:0006352">
    <property type="term" value="P:DNA-templated transcription initiation"/>
    <property type="evidence" value="ECO:0007669"/>
    <property type="project" value="UniProtKB-UniRule"/>
</dbReference>
<dbReference type="InterPro" id="IPR012759">
    <property type="entry name" value="RNA_pol_sigma_RpoH_proteobac"/>
</dbReference>
<dbReference type="PROSITE" id="PS00715">
    <property type="entry name" value="SIGMA70_1"/>
    <property type="match status" value="1"/>
</dbReference>
<feature type="region of interest" description="Sigma-70 factor domain-2" evidence="7">
    <location>
        <begin position="56"/>
        <end position="125"/>
    </location>
</feature>
<accession>I3CI44</accession>
<comment type="subunit">
    <text evidence="7">Interacts with the RNA polymerase core enzyme.</text>
</comment>
<keyword evidence="12" id="KW-1185">Reference proteome</keyword>
<dbReference type="FunFam" id="1.10.10.10:FF:000285">
    <property type="entry name" value="RNA polymerase sigma factor RpoH"/>
    <property type="match status" value="1"/>
</dbReference>
<dbReference type="Pfam" id="PF00140">
    <property type="entry name" value="Sigma70_r1_2"/>
    <property type="match status" value="1"/>
</dbReference>
<dbReference type="HOGENOM" id="CLU_014793_3_5_6"/>
<dbReference type="InterPro" id="IPR009042">
    <property type="entry name" value="RNA_pol_sigma70_r1_2"/>
</dbReference>
<comment type="caution">
    <text evidence="7">Lacks conserved residue(s) required for the propagation of feature annotation.</text>
</comment>
<evidence type="ECO:0000256" key="2">
    <source>
        <dbReference type="ARBA" id="ARBA00023015"/>
    </source>
</evidence>
<dbReference type="PROSITE" id="PS00716">
    <property type="entry name" value="SIGMA70_2"/>
    <property type="match status" value="1"/>
</dbReference>
<comment type="subcellular location">
    <subcellularLocation>
        <location evidence="7">Cytoplasm</location>
    </subcellularLocation>
</comment>
<keyword evidence="5 7" id="KW-0238">DNA-binding</keyword>
<name>I3CI44_9GAMM</name>
<dbReference type="SUPFAM" id="SSF88946">
    <property type="entry name" value="Sigma2 domain of RNA polymerase sigma factors"/>
    <property type="match status" value="1"/>
</dbReference>
<dbReference type="PRINTS" id="PR00046">
    <property type="entry name" value="SIGMA70FCT"/>
</dbReference>
<dbReference type="GO" id="GO:0016987">
    <property type="term" value="F:sigma factor activity"/>
    <property type="evidence" value="ECO:0007669"/>
    <property type="project" value="UniProtKB-UniRule"/>
</dbReference>
<dbReference type="Proteomes" id="UP000005744">
    <property type="component" value="Unassembled WGS sequence"/>
</dbReference>
<dbReference type="NCBIfam" id="TIGR02392">
    <property type="entry name" value="rpoH_proteo"/>
    <property type="match status" value="1"/>
</dbReference>
<evidence type="ECO:0000256" key="1">
    <source>
        <dbReference type="ARBA" id="ARBA00022490"/>
    </source>
</evidence>
<evidence type="ECO:0000256" key="7">
    <source>
        <dbReference type="HAMAP-Rule" id="MF_00961"/>
    </source>
</evidence>
<evidence type="ECO:0000259" key="9">
    <source>
        <dbReference type="PROSITE" id="PS00715"/>
    </source>
</evidence>
<keyword evidence="2 7" id="KW-0805">Transcription regulation</keyword>
<dbReference type="EMBL" id="JH600070">
    <property type="protein sequence ID" value="EIJ43287.1"/>
    <property type="molecule type" value="Genomic_DNA"/>
</dbReference>
<sequence length="289" mass="32884">MTSQPLTLNLQLAVPGQSIEGYAQAIRAIPMLSSDEERALAERLRTGEDLEAARVLVMSHLRFVMHIAHSYRGYGLPQADLIQEGNIGLMKAVKRFDPNVGVRLVSFAVHWIRAEIHEYILRNWRIVKVATTKSQRKLFFNLRSAKKHLGWLTNAEVESVAKDLGVSTKDVLEMETRLTMHDMAFDAPNDADEENEMLAPASYLEDVRYDPATMIEQAEWDAHGNGQLKQALNQLDSRSQDILQKRWLGDEKATLQELAEQYNVSAERIRQIENNAMKKLKKNLLSAMM</sequence>
<dbReference type="GO" id="GO:0005737">
    <property type="term" value="C:cytoplasm"/>
    <property type="evidence" value="ECO:0007669"/>
    <property type="project" value="UniProtKB-SubCell"/>
</dbReference>
<dbReference type="AlphaFoldDB" id="I3CI44"/>
<dbReference type="FunFam" id="1.20.120.1810:FF:000001">
    <property type="entry name" value="RNA polymerase sigma factor RpoH"/>
    <property type="match status" value="1"/>
</dbReference>
<proteinExistence type="inferred from homology"/>
<evidence type="ECO:0000256" key="6">
    <source>
        <dbReference type="ARBA" id="ARBA00023163"/>
    </source>
</evidence>
<dbReference type="SUPFAM" id="SSF88659">
    <property type="entry name" value="Sigma3 and sigma4 domains of RNA polymerase sigma factors"/>
    <property type="match status" value="1"/>
</dbReference>
<evidence type="ECO:0000259" key="10">
    <source>
        <dbReference type="PROSITE" id="PS00716"/>
    </source>
</evidence>
<protein>
    <recommendedName>
        <fullName evidence="7 8">RNA polymerase sigma factor RpoH</fullName>
    </recommendedName>
    <alternativeName>
        <fullName evidence="7">RNA polymerase sigma-32 factor</fullName>
    </alternativeName>
</protein>
<comment type="function">
    <text evidence="7">Sigma factors are initiation factors that promote the attachment of RNA polymerase to specific initiation sites and are then released. This sigma factor is involved in regulation of expression of heat shock genes.</text>
</comment>
<dbReference type="InterPro" id="IPR007627">
    <property type="entry name" value="RNA_pol_sigma70_r2"/>
</dbReference>
<dbReference type="RefSeq" id="WP_002690351.1">
    <property type="nucleotide sequence ID" value="NZ_JH600070.1"/>
</dbReference>
<dbReference type="GO" id="GO:0009408">
    <property type="term" value="P:response to heat"/>
    <property type="evidence" value="ECO:0007669"/>
    <property type="project" value="UniProtKB-UniRule"/>
</dbReference>
<evidence type="ECO:0000256" key="3">
    <source>
        <dbReference type="ARBA" id="ARBA00023016"/>
    </source>
</evidence>
<dbReference type="eggNOG" id="COG0568">
    <property type="taxonomic scope" value="Bacteria"/>
</dbReference>
<dbReference type="InterPro" id="IPR050813">
    <property type="entry name" value="Sigma-70_Factor"/>
</dbReference>
<comment type="similarity">
    <text evidence="7">Belongs to the sigma-70 factor family. RpoH subfamily.</text>
</comment>
<evidence type="ECO:0000256" key="4">
    <source>
        <dbReference type="ARBA" id="ARBA00023082"/>
    </source>
</evidence>
<reference evidence="11 12" key="1">
    <citation type="submission" date="2011-11" db="EMBL/GenBank/DDBJ databases">
        <title>Improved High-Quality Draft sequence of Beggiatoa alba B18lD.</title>
        <authorList>
            <consortium name="US DOE Joint Genome Institute"/>
            <person name="Lucas S."/>
            <person name="Han J."/>
            <person name="Lapidus A."/>
            <person name="Cheng J.-F."/>
            <person name="Goodwin L."/>
            <person name="Pitluck S."/>
            <person name="Peters L."/>
            <person name="Mikhailova N."/>
            <person name="Held B."/>
            <person name="Detter J.C."/>
            <person name="Han C."/>
            <person name="Tapia R."/>
            <person name="Land M."/>
            <person name="Hauser L."/>
            <person name="Kyrpides N."/>
            <person name="Ivanova N."/>
            <person name="Pagani I."/>
            <person name="Samuel K."/>
            <person name="Teske A."/>
            <person name="Mueller J."/>
            <person name="Woyke T."/>
        </authorList>
    </citation>
    <scope>NUCLEOTIDE SEQUENCE [LARGE SCALE GENOMIC DNA]</scope>
    <source>
        <strain evidence="11 12">B18LD</strain>
    </source>
</reference>
<dbReference type="InterPro" id="IPR013324">
    <property type="entry name" value="RNA_pol_sigma_r3/r4-like"/>
</dbReference>
<evidence type="ECO:0000313" key="11">
    <source>
        <dbReference type="EMBL" id="EIJ43287.1"/>
    </source>
</evidence>
<dbReference type="OrthoDB" id="9809557at2"/>
<dbReference type="PANTHER" id="PTHR30376">
    <property type="entry name" value="SIGMA FACTOR RPOH HEAT SHOCK RELATED"/>
    <property type="match status" value="1"/>
</dbReference>
<evidence type="ECO:0000256" key="8">
    <source>
        <dbReference type="NCBIfam" id="TIGR02392"/>
    </source>
</evidence>
<keyword evidence="6 7" id="KW-0804">Transcription</keyword>
<dbReference type="PIRSF" id="PIRSF000770">
    <property type="entry name" value="RNA_pol_sigma-SigE/K"/>
    <property type="match status" value="1"/>
</dbReference>
<dbReference type="GO" id="GO:0003677">
    <property type="term" value="F:DNA binding"/>
    <property type="evidence" value="ECO:0007669"/>
    <property type="project" value="UniProtKB-UniRule"/>
</dbReference>
<dbReference type="InterPro" id="IPR007630">
    <property type="entry name" value="RNA_pol_sigma70_r4"/>
</dbReference>
<dbReference type="STRING" id="395493.BegalDRAFT_2436"/>
<dbReference type="InterPro" id="IPR036388">
    <property type="entry name" value="WH-like_DNA-bd_sf"/>
</dbReference>
<keyword evidence="4 7" id="KW-0731">Sigma factor</keyword>
<feature type="DNA-binding region" description="H-T-H motif" evidence="7">
    <location>
        <begin position="255"/>
        <end position="274"/>
    </location>
</feature>
<dbReference type="HAMAP" id="MF_00961">
    <property type="entry name" value="Sigma70_RpoH"/>
    <property type="match status" value="1"/>
</dbReference>
<dbReference type="CDD" id="cd06171">
    <property type="entry name" value="Sigma70_r4"/>
    <property type="match status" value="1"/>
</dbReference>
<dbReference type="NCBIfam" id="NF005143">
    <property type="entry name" value="PRK06596.1"/>
    <property type="match status" value="1"/>
</dbReference>
<dbReference type="Pfam" id="PF04545">
    <property type="entry name" value="Sigma70_r4"/>
    <property type="match status" value="1"/>
</dbReference>
<dbReference type="InterPro" id="IPR013325">
    <property type="entry name" value="RNA_pol_sigma_r2"/>
</dbReference>
<dbReference type="Pfam" id="PF04542">
    <property type="entry name" value="Sigma70_r2"/>
    <property type="match status" value="1"/>
</dbReference>
<gene>
    <name evidence="7" type="primary">rpoH</name>
    <name evidence="11" type="ORF">BegalDRAFT_2436</name>
</gene>
<evidence type="ECO:0000256" key="5">
    <source>
        <dbReference type="ARBA" id="ARBA00023125"/>
    </source>
</evidence>
<keyword evidence="1 7" id="KW-0963">Cytoplasm</keyword>
<dbReference type="InterPro" id="IPR014284">
    <property type="entry name" value="RNA_pol_sigma-70_dom"/>
</dbReference>
<organism evidence="11 12">
    <name type="scientific">Beggiatoa alba B18LD</name>
    <dbReference type="NCBI Taxonomy" id="395493"/>
    <lineage>
        <taxon>Bacteria</taxon>
        <taxon>Pseudomonadati</taxon>
        <taxon>Pseudomonadota</taxon>
        <taxon>Gammaproteobacteria</taxon>
        <taxon>Thiotrichales</taxon>
        <taxon>Thiotrichaceae</taxon>
        <taxon>Beggiatoa</taxon>
    </lineage>
</organism>